<feature type="binding site" evidence="9">
    <location>
        <position position="97"/>
    </location>
    <ligand>
        <name>ATP</name>
        <dbReference type="ChEBI" id="CHEBI:30616"/>
    </ligand>
</feature>
<feature type="binding site" evidence="9">
    <location>
        <position position="72"/>
    </location>
    <ligand>
        <name>substrate</name>
    </ligand>
</feature>
<evidence type="ECO:0000256" key="8">
    <source>
        <dbReference type="ARBA" id="ARBA00029346"/>
    </source>
</evidence>
<dbReference type="UniPathway" id="UPA00241">
    <property type="reaction ID" value="UER00355"/>
</dbReference>
<dbReference type="GO" id="GO:0015937">
    <property type="term" value="P:coenzyme A biosynthetic process"/>
    <property type="evidence" value="ECO:0007669"/>
    <property type="project" value="UniProtKB-UniRule"/>
</dbReference>
<dbReference type="AlphaFoldDB" id="A0A410QC29"/>
<dbReference type="PANTHER" id="PTHR21342:SF1">
    <property type="entry name" value="PHOSPHOPANTETHEINE ADENYLYLTRANSFERASE"/>
    <property type="match status" value="1"/>
</dbReference>
<dbReference type="KEGG" id="spoa:EQM13_08225"/>
<dbReference type="NCBIfam" id="TIGR00125">
    <property type="entry name" value="cyt_tran_rel"/>
    <property type="match status" value="1"/>
</dbReference>
<dbReference type="InterPro" id="IPR001980">
    <property type="entry name" value="PPAT"/>
</dbReference>
<evidence type="ECO:0000256" key="6">
    <source>
        <dbReference type="ARBA" id="ARBA00022842"/>
    </source>
</evidence>
<dbReference type="InterPro" id="IPR004821">
    <property type="entry name" value="Cyt_trans-like"/>
</dbReference>
<accession>A0A410QC29</accession>
<comment type="pathway">
    <text evidence="9">Cofactor biosynthesis; coenzyme A biosynthesis; CoA from (R)-pantothenate: step 4/5.</text>
</comment>
<dbReference type="PANTHER" id="PTHR21342">
    <property type="entry name" value="PHOSPHOPANTETHEINE ADENYLYLTRANSFERASE"/>
    <property type="match status" value="1"/>
</dbReference>
<keyword evidence="3 9" id="KW-0548">Nucleotidyltransferase</keyword>
<feature type="domain" description="Cytidyltransferase-like" evidence="10">
    <location>
        <begin position="4"/>
        <end position="132"/>
    </location>
</feature>
<keyword evidence="1 9" id="KW-0963">Cytoplasm</keyword>
<comment type="subunit">
    <text evidence="9">Homohexamer.</text>
</comment>
<dbReference type="RefSeq" id="WP_114218786.1">
    <property type="nucleotide sequence ID" value="NZ_CP035282.1"/>
</dbReference>
<dbReference type="Pfam" id="PF01467">
    <property type="entry name" value="CTP_transf_like"/>
    <property type="match status" value="1"/>
</dbReference>
<comment type="catalytic activity">
    <reaction evidence="8 9">
        <text>(R)-4'-phosphopantetheine + ATP + H(+) = 3'-dephospho-CoA + diphosphate</text>
        <dbReference type="Rhea" id="RHEA:19801"/>
        <dbReference type="ChEBI" id="CHEBI:15378"/>
        <dbReference type="ChEBI" id="CHEBI:30616"/>
        <dbReference type="ChEBI" id="CHEBI:33019"/>
        <dbReference type="ChEBI" id="CHEBI:57328"/>
        <dbReference type="ChEBI" id="CHEBI:61723"/>
        <dbReference type="EC" id="2.7.7.3"/>
    </reaction>
</comment>
<feature type="binding site" evidence="9">
    <location>
        <begin position="8"/>
        <end position="9"/>
    </location>
    <ligand>
        <name>ATP</name>
        <dbReference type="ChEBI" id="CHEBI:30616"/>
    </ligand>
</feature>
<dbReference type="NCBIfam" id="TIGR01510">
    <property type="entry name" value="coaD_prev_kdtB"/>
    <property type="match status" value="1"/>
</dbReference>
<keyword evidence="12" id="KW-1185">Reference proteome</keyword>
<evidence type="ECO:0000256" key="3">
    <source>
        <dbReference type="ARBA" id="ARBA00022695"/>
    </source>
</evidence>
<evidence type="ECO:0000256" key="1">
    <source>
        <dbReference type="ARBA" id="ARBA00022490"/>
    </source>
</evidence>
<name>A0A410QC29_9FIRM</name>
<proteinExistence type="inferred from homology"/>
<keyword evidence="2 9" id="KW-0808">Transferase</keyword>
<evidence type="ECO:0000313" key="11">
    <source>
        <dbReference type="EMBL" id="QAT61566.1"/>
    </source>
</evidence>
<dbReference type="OrthoDB" id="9806661at2"/>
<dbReference type="HAMAP" id="MF_00151">
    <property type="entry name" value="PPAT_bact"/>
    <property type="match status" value="1"/>
</dbReference>
<feature type="binding site" evidence="9">
    <location>
        <begin position="122"/>
        <end position="128"/>
    </location>
    <ligand>
        <name>ATP</name>
        <dbReference type="ChEBI" id="CHEBI:30616"/>
    </ligand>
</feature>
<dbReference type="Gene3D" id="3.40.50.620">
    <property type="entry name" value="HUPs"/>
    <property type="match status" value="1"/>
</dbReference>
<feature type="site" description="Transition state stabilizer" evidence="9">
    <location>
        <position position="16"/>
    </location>
</feature>
<dbReference type="SUPFAM" id="SSF52374">
    <property type="entry name" value="Nucleotidylyl transferase"/>
    <property type="match status" value="1"/>
</dbReference>
<evidence type="ECO:0000313" key="12">
    <source>
        <dbReference type="Proteomes" id="UP000287969"/>
    </source>
</evidence>
<dbReference type="PRINTS" id="PR01020">
    <property type="entry name" value="LPSBIOSNTHSS"/>
</dbReference>
<evidence type="ECO:0000259" key="10">
    <source>
        <dbReference type="Pfam" id="PF01467"/>
    </source>
</evidence>
<gene>
    <name evidence="9" type="primary">coaD</name>
    <name evidence="11" type="ORF">EQM13_08225</name>
</gene>
<evidence type="ECO:0000256" key="7">
    <source>
        <dbReference type="ARBA" id="ARBA00022993"/>
    </source>
</evidence>
<feature type="binding site" evidence="9">
    <location>
        <position position="86"/>
    </location>
    <ligand>
        <name>substrate</name>
    </ligand>
</feature>
<feature type="binding site" evidence="9">
    <location>
        <position position="8"/>
    </location>
    <ligand>
        <name>substrate</name>
    </ligand>
</feature>
<dbReference type="InterPro" id="IPR014729">
    <property type="entry name" value="Rossmann-like_a/b/a_fold"/>
</dbReference>
<sequence length="159" mass="18269">MKVIYPGSFDPVTNGHLDIIERCSKKFERVTVAVLNNNAKNTLFTVEERKDMLKEVVRKYNNVEVDSFSGLLIDYAKEKGIFTVVRGLRVISDFEYEMQMSLINKKLCKDIETIMMVSDSRYSFLSSSVVKEIAEFGGDISCLVPKNVEKELVKKIKRR</sequence>
<dbReference type="EC" id="2.7.7.3" evidence="9"/>
<dbReference type="GO" id="GO:0005524">
    <property type="term" value="F:ATP binding"/>
    <property type="evidence" value="ECO:0007669"/>
    <property type="project" value="UniProtKB-KW"/>
</dbReference>
<dbReference type="GO" id="GO:0005737">
    <property type="term" value="C:cytoplasm"/>
    <property type="evidence" value="ECO:0007669"/>
    <property type="project" value="UniProtKB-SubCell"/>
</dbReference>
<keyword evidence="7 9" id="KW-0173">Coenzyme A biosynthesis</keyword>
<dbReference type="CDD" id="cd02163">
    <property type="entry name" value="PPAT"/>
    <property type="match status" value="1"/>
</dbReference>
<evidence type="ECO:0000256" key="5">
    <source>
        <dbReference type="ARBA" id="ARBA00022840"/>
    </source>
</evidence>
<feature type="binding site" evidence="9">
    <location>
        <begin position="87"/>
        <end position="89"/>
    </location>
    <ligand>
        <name>ATP</name>
        <dbReference type="ChEBI" id="CHEBI:30616"/>
    </ligand>
</feature>
<protein>
    <recommendedName>
        <fullName evidence="9">Phosphopantetheine adenylyltransferase</fullName>
        <ecNumber evidence="9">2.7.7.3</ecNumber>
    </recommendedName>
    <alternativeName>
        <fullName evidence="9">Dephospho-CoA pyrophosphorylase</fullName>
    </alternativeName>
    <alternativeName>
        <fullName evidence="9">Pantetheine-phosphate adenylyltransferase</fullName>
        <shortName evidence="9">PPAT</shortName>
    </alternativeName>
</protein>
<dbReference type="Proteomes" id="UP000287969">
    <property type="component" value="Chromosome"/>
</dbReference>
<dbReference type="GO" id="GO:0004595">
    <property type="term" value="F:pantetheine-phosphate adenylyltransferase activity"/>
    <property type="evidence" value="ECO:0007669"/>
    <property type="project" value="UniProtKB-UniRule"/>
</dbReference>
<feature type="binding site" evidence="9">
    <location>
        <position position="40"/>
    </location>
    <ligand>
        <name>substrate</name>
    </ligand>
</feature>
<keyword evidence="6 9" id="KW-0460">Magnesium</keyword>
<keyword evidence="5 9" id="KW-0067">ATP-binding</keyword>
<comment type="function">
    <text evidence="9">Reversibly transfers an adenylyl group from ATP to 4'-phosphopantetheine, yielding dephospho-CoA (dPCoA) and pyrophosphate.</text>
</comment>
<evidence type="ECO:0000256" key="4">
    <source>
        <dbReference type="ARBA" id="ARBA00022741"/>
    </source>
</evidence>
<comment type="subcellular location">
    <subcellularLocation>
        <location evidence="9">Cytoplasm</location>
    </subcellularLocation>
</comment>
<evidence type="ECO:0000256" key="2">
    <source>
        <dbReference type="ARBA" id="ARBA00022679"/>
    </source>
</evidence>
<organism evidence="11 12">
    <name type="scientific">Acidilutibacter cellobiosedens</name>
    <dbReference type="NCBI Taxonomy" id="2507161"/>
    <lineage>
        <taxon>Bacteria</taxon>
        <taxon>Bacillati</taxon>
        <taxon>Bacillota</taxon>
        <taxon>Tissierellia</taxon>
        <taxon>Tissierellales</taxon>
        <taxon>Acidilutibacteraceae</taxon>
        <taxon>Acidilutibacter</taxon>
    </lineage>
</organism>
<evidence type="ECO:0000256" key="9">
    <source>
        <dbReference type="HAMAP-Rule" id="MF_00151"/>
    </source>
</evidence>
<keyword evidence="4 9" id="KW-0547">Nucleotide-binding</keyword>
<comment type="cofactor">
    <cofactor evidence="9">
        <name>Mg(2+)</name>
        <dbReference type="ChEBI" id="CHEBI:18420"/>
    </cofactor>
</comment>
<feature type="binding site" evidence="9">
    <location>
        <position position="16"/>
    </location>
    <ligand>
        <name>ATP</name>
        <dbReference type="ChEBI" id="CHEBI:30616"/>
    </ligand>
</feature>
<reference evidence="12" key="1">
    <citation type="submission" date="2019-01" db="EMBL/GenBank/DDBJ databases">
        <title>Draft genomes of a novel of Sporanaerobacter strains.</title>
        <authorList>
            <person name="Ma S."/>
        </authorList>
    </citation>
    <scope>NUCLEOTIDE SEQUENCE [LARGE SCALE GENOMIC DNA]</scope>
    <source>
        <strain evidence="12">NJN-17</strain>
    </source>
</reference>
<dbReference type="EMBL" id="CP035282">
    <property type="protein sequence ID" value="QAT61566.1"/>
    <property type="molecule type" value="Genomic_DNA"/>
</dbReference>
<comment type="similarity">
    <text evidence="9">Belongs to the bacterial CoaD family.</text>
</comment>